<proteinExistence type="predicted"/>
<dbReference type="Proteomes" id="UP000295497">
    <property type="component" value="Chromosome"/>
</dbReference>
<evidence type="ECO:0000313" key="1">
    <source>
        <dbReference type="EMBL" id="AUX31950.1"/>
    </source>
</evidence>
<accession>A0A4P2QP94</accession>
<reference evidence="1 2" key="1">
    <citation type="submission" date="2015-09" db="EMBL/GenBank/DDBJ databases">
        <title>Sorangium comparison.</title>
        <authorList>
            <person name="Zaburannyi N."/>
            <person name="Bunk B."/>
            <person name="Overmann J."/>
            <person name="Mueller R."/>
        </authorList>
    </citation>
    <scope>NUCLEOTIDE SEQUENCE [LARGE SCALE GENOMIC DNA]</scope>
    <source>
        <strain evidence="1 2">So ce836</strain>
    </source>
</reference>
<evidence type="ECO:0000313" key="2">
    <source>
        <dbReference type="Proteomes" id="UP000295497"/>
    </source>
</evidence>
<dbReference type="EMBL" id="CP012672">
    <property type="protein sequence ID" value="AUX31950.1"/>
    <property type="molecule type" value="Genomic_DNA"/>
</dbReference>
<gene>
    <name evidence="1" type="ORF">SOCE836_040850</name>
</gene>
<organism evidence="1 2">
    <name type="scientific">Sorangium cellulosum</name>
    <name type="common">Polyangium cellulosum</name>
    <dbReference type="NCBI Taxonomy" id="56"/>
    <lineage>
        <taxon>Bacteria</taxon>
        <taxon>Pseudomonadati</taxon>
        <taxon>Myxococcota</taxon>
        <taxon>Polyangia</taxon>
        <taxon>Polyangiales</taxon>
        <taxon>Polyangiaceae</taxon>
        <taxon>Sorangium</taxon>
    </lineage>
</organism>
<dbReference type="AlphaFoldDB" id="A0A4P2QP94"/>
<sequence length="42" mass="4331">MASASCPKIHWSTEALTAAMLLHGPILGWSSVAGTTYAPSTN</sequence>
<protein>
    <submittedName>
        <fullName evidence="1">Uncharacterized protein</fullName>
    </submittedName>
</protein>
<name>A0A4P2QP94_SORCE</name>